<dbReference type="EMBL" id="SHBO01000026">
    <property type="protein sequence ID" value="RZO06433.1"/>
    <property type="molecule type" value="Genomic_DNA"/>
</dbReference>
<dbReference type="Proteomes" id="UP000318148">
    <property type="component" value="Unassembled WGS sequence"/>
</dbReference>
<name>A0A520LLN9_9GAMM</name>
<keyword evidence="1" id="KW-0472">Membrane</keyword>
<gene>
    <name evidence="2" type="ORF">EVB02_02580</name>
</gene>
<organism evidence="2 3">
    <name type="scientific">SAR92 clade bacterium</name>
    <dbReference type="NCBI Taxonomy" id="2315479"/>
    <lineage>
        <taxon>Bacteria</taxon>
        <taxon>Pseudomonadati</taxon>
        <taxon>Pseudomonadota</taxon>
        <taxon>Gammaproteobacteria</taxon>
        <taxon>Cellvibrionales</taxon>
        <taxon>Porticoccaceae</taxon>
        <taxon>SAR92 clade</taxon>
    </lineage>
</organism>
<proteinExistence type="predicted"/>
<accession>A0A520LLN9</accession>
<dbReference type="AlphaFoldDB" id="A0A520LLN9"/>
<reference evidence="2 3" key="1">
    <citation type="submission" date="2019-02" db="EMBL/GenBank/DDBJ databases">
        <title>Prokaryotic population dynamics and viral predation in marine succession experiment using metagenomics: the confinement effect.</title>
        <authorList>
            <person name="Haro-Moreno J.M."/>
            <person name="Rodriguez-Valera F."/>
            <person name="Lopez-Perez M."/>
        </authorList>
    </citation>
    <scope>NUCLEOTIDE SEQUENCE [LARGE SCALE GENOMIC DNA]</scope>
    <source>
        <strain evidence="2">MED-G169</strain>
    </source>
</reference>
<sequence>MNKNIIRAIACAPAGPMVLNTVMFVINPSKATGDLGMELLDGIGRSTQLGDFGAFFGLASFLIVFGSIKMKFEYLNIAALLLGSAAFFRIIAWAVNDAALATSLIIAELALVLWLVISAKYIKKLAS</sequence>
<protein>
    <recommendedName>
        <fullName evidence="4">DUF4345 domain-containing protein</fullName>
    </recommendedName>
</protein>
<feature type="transmembrane region" description="Helical" evidence="1">
    <location>
        <begin position="98"/>
        <end position="117"/>
    </location>
</feature>
<evidence type="ECO:0000313" key="3">
    <source>
        <dbReference type="Proteomes" id="UP000318148"/>
    </source>
</evidence>
<keyword evidence="1" id="KW-1133">Transmembrane helix</keyword>
<feature type="transmembrane region" description="Helical" evidence="1">
    <location>
        <begin position="48"/>
        <end position="67"/>
    </location>
</feature>
<keyword evidence="1" id="KW-0812">Transmembrane</keyword>
<evidence type="ECO:0008006" key="4">
    <source>
        <dbReference type="Google" id="ProtNLM"/>
    </source>
</evidence>
<evidence type="ECO:0000313" key="2">
    <source>
        <dbReference type="EMBL" id="RZO06433.1"/>
    </source>
</evidence>
<feature type="transmembrane region" description="Helical" evidence="1">
    <location>
        <begin position="74"/>
        <end position="92"/>
    </location>
</feature>
<comment type="caution">
    <text evidence="2">The sequence shown here is derived from an EMBL/GenBank/DDBJ whole genome shotgun (WGS) entry which is preliminary data.</text>
</comment>
<evidence type="ECO:0000256" key="1">
    <source>
        <dbReference type="SAM" id="Phobius"/>
    </source>
</evidence>